<sequence length="81" mass="9460">MRDVAAWRRIVARGVVRCRRDLSWWWRRRQPPLRRVSGDVVTADFFLGLVRACPGQPVKFSGRYAISGPILIDFEILSFWA</sequence>
<dbReference type="EMBL" id="KV036709">
    <property type="protein sequence ID" value="KZV13542.1"/>
    <property type="molecule type" value="Genomic_DNA"/>
</dbReference>
<gene>
    <name evidence="1" type="ORF">F511_45294</name>
</gene>
<name>A0A2Z7A431_9LAMI</name>
<dbReference type="Proteomes" id="UP000250235">
    <property type="component" value="Unassembled WGS sequence"/>
</dbReference>
<organism evidence="1 2">
    <name type="scientific">Dorcoceras hygrometricum</name>
    <dbReference type="NCBI Taxonomy" id="472368"/>
    <lineage>
        <taxon>Eukaryota</taxon>
        <taxon>Viridiplantae</taxon>
        <taxon>Streptophyta</taxon>
        <taxon>Embryophyta</taxon>
        <taxon>Tracheophyta</taxon>
        <taxon>Spermatophyta</taxon>
        <taxon>Magnoliopsida</taxon>
        <taxon>eudicotyledons</taxon>
        <taxon>Gunneridae</taxon>
        <taxon>Pentapetalae</taxon>
        <taxon>asterids</taxon>
        <taxon>lamiids</taxon>
        <taxon>Lamiales</taxon>
        <taxon>Gesneriaceae</taxon>
        <taxon>Didymocarpoideae</taxon>
        <taxon>Trichosporeae</taxon>
        <taxon>Loxocarpinae</taxon>
        <taxon>Dorcoceras</taxon>
    </lineage>
</organism>
<dbReference type="AlphaFoldDB" id="A0A2Z7A431"/>
<proteinExistence type="predicted"/>
<evidence type="ECO:0000313" key="2">
    <source>
        <dbReference type="Proteomes" id="UP000250235"/>
    </source>
</evidence>
<keyword evidence="2" id="KW-1185">Reference proteome</keyword>
<evidence type="ECO:0000313" key="1">
    <source>
        <dbReference type="EMBL" id="KZV13542.1"/>
    </source>
</evidence>
<accession>A0A2Z7A431</accession>
<protein>
    <submittedName>
        <fullName evidence="1">Uncharacterized protein</fullName>
    </submittedName>
</protein>
<reference evidence="1 2" key="1">
    <citation type="journal article" date="2015" name="Proc. Natl. Acad. Sci. U.S.A.">
        <title>The resurrection genome of Boea hygrometrica: A blueprint for survival of dehydration.</title>
        <authorList>
            <person name="Xiao L."/>
            <person name="Yang G."/>
            <person name="Zhang L."/>
            <person name="Yang X."/>
            <person name="Zhao S."/>
            <person name="Ji Z."/>
            <person name="Zhou Q."/>
            <person name="Hu M."/>
            <person name="Wang Y."/>
            <person name="Chen M."/>
            <person name="Xu Y."/>
            <person name="Jin H."/>
            <person name="Xiao X."/>
            <person name="Hu G."/>
            <person name="Bao F."/>
            <person name="Hu Y."/>
            <person name="Wan P."/>
            <person name="Li L."/>
            <person name="Deng X."/>
            <person name="Kuang T."/>
            <person name="Xiang C."/>
            <person name="Zhu J.K."/>
            <person name="Oliver M.J."/>
            <person name="He Y."/>
        </authorList>
    </citation>
    <scope>NUCLEOTIDE SEQUENCE [LARGE SCALE GENOMIC DNA]</scope>
    <source>
        <strain evidence="2">cv. XS01</strain>
    </source>
</reference>